<name>A0A6P8HJ74_ACTTE</name>
<dbReference type="FunCoup" id="A0A6P8HJ74">
    <property type="interactions" value="4"/>
</dbReference>
<evidence type="ECO:0000313" key="3">
    <source>
        <dbReference type="RefSeq" id="XP_031552737.1"/>
    </source>
</evidence>
<protein>
    <submittedName>
        <fullName evidence="3">Sperm-tail PG-rich repeat-containing protein 2-like</fullName>
    </submittedName>
</protein>
<keyword evidence="2" id="KW-1185">Reference proteome</keyword>
<evidence type="ECO:0000256" key="1">
    <source>
        <dbReference type="SAM" id="MobiDB-lite"/>
    </source>
</evidence>
<feature type="compositionally biased region" description="Polar residues" evidence="1">
    <location>
        <begin position="311"/>
        <end position="324"/>
    </location>
</feature>
<proteinExistence type="predicted"/>
<dbReference type="PANTHER" id="PTHR21580">
    <property type="entry name" value="SHIPPO-1-RELATED"/>
    <property type="match status" value="1"/>
</dbReference>
<dbReference type="InterPro" id="IPR010736">
    <property type="entry name" value="SHIPPO-rpt"/>
</dbReference>
<feature type="region of interest" description="Disordered" evidence="1">
    <location>
        <begin position="426"/>
        <end position="447"/>
    </location>
</feature>
<dbReference type="GeneID" id="116289931"/>
<dbReference type="PANTHER" id="PTHR21580:SF60">
    <property type="entry name" value="SPERM-TAIL PG-RICH REPEAT-CONTAINING PROTEIN 2"/>
    <property type="match status" value="1"/>
</dbReference>
<dbReference type="RefSeq" id="XP_031552737.1">
    <property type="nucleotide sequence ID" value="XM_031696877.1"/>
</dbReference>
<dbReference type="Pfam" id="PF07004">
    <property type="entry name" value="SHIPPO-rpt"/>
    <property type="match status" value="6"/>
</dbReference>
<dbReference type="OrthoDB" id="406368at2759"/>
<sequence length="581" mass="64441">MYDRASRALTQPSHGTSIAVGPGTYEVPDASRRRYDGYAPFLSMTGRETFLDVNDSVVAAPGPGQYDPGQAQFRVVGGHTLSNKTARFKDKYIKTPGPGAYNLQKRKDWIKDVPINRPPEKDQEGSQGSQGSVFKTNRITFKRKPDPPSIPSPGKAYGYEEAVDGTLRKQEIPQKDSTLGPAYYDVKHNATLPVAKYKGIYFSNRTSKRMQFKGNKGPGPGDYDPYAENTEDLMPMDIYTKESRRQPFEAMLPRYHEVIVKSEEKKGVPGPGQYEIKSQFKARIQSSVKQEQDEIVVAPFGSQAKRFDNSKGISPSPGSYNDPRNSLEVLKRTTGLKRSPFGQTSVRFQGERQYRRTPGPGTYNIPGLSSDVMKKAHLESSRKGAFGSTADRIALTTRRHEDQLPGPAHYLPKDKNKKEVQITSTFKSTSERLKTPTTVAQDAPPPGSYEVCKSHDSTQGRVLYPYAQQINKQVKKSGGFLSTATRFTDNKIVLPEEVEPGPGHYEVNDNGATGGLMVTRDSRFKKYIHDVPGPGSYELSPTYANTVLKGTFNATLNNPVVMTYDDIEPRTPSKQAFLLGV</sequence>
<gene>
    <name evidence="3" type="primary">LOC116289931</name>
</gene>
<feature type="compositionally biased region" description="Polar residues" evidence="1">
    <location>
        <begin position="125"/>
        <end position="139"/>
    </location>
</feature>
<accession>A0A6P8HJ74</accession>
<feature type="region of interest" description="Disordered" evidence="1">
    <location>
        <begin position="305"/>
        <end position="325"/>
    </location>
</feature>
<dbReference type="AlphaFoldDB" id="A0A6P8HJ74"/>
<evidence type="ECO:0000313" key="2">
    <source>
        <dbReference type="Proteomes" id="UP000515163"/>
    </source>
</evidence>
<organism evidence="2 3">
    <name type="scientific">Actinia tenebrosa</name>
    <name type="common">Australian red waratah sea anemone</name>
    <dbReference type="NCBI Taxonomy" id="6105"/>
    <lineage>
        <taxon>Eukaryota</taxon>
        <taxon>Metazoa</taxon>
        <taxon>Cnidaria</taxon>
        <taxon>Anthozoa</taxon>
        <taxon>Hexacorallia</taxon>
        <taxon>Actiniaria</taxon>
        <taxon>Actiniidae</taxon>
        <taxon>Actinia</taxon>
    </lineage>
</organism>
<dbReference type="Proteomes" id="UP000515163">
    <property type="component" value="Unplaced"/>
</dbReference>
<feature type="region of interest" description="Disordered" evidence="1">
    <location>
        <begin position="113"/>
        <end position="158"/>
    </location>
</feature>
<dbReference type="InterPro" id="IPR051291">
    <property type="entry name" value="CIMAP"/>
</dbReference>
<feature type="region of interest" description="Disordered" evidence="1">
    <location>
        <begin position="1"/>
        <end position="30"/>
    </location>
</feature>
<dbReference type="InParanoid" id="A0A6P8HJ74"/>
<reference evidence="3" key="1">
    <citation type="submission" date="2025-08" db="UniProtKB">
        <authorList>
            <consortium name="RefSeq"/>
        </authorList>
    </citation>
    <scope>IDENTIFICATION</scope>
    <source>
        <tissue evidence="3">Tentacle</tissue>
    </source>
</reference>
<dbReference type="KEGG" id="aten:116289931"/>